<dbReference type="OrthoDB" id="2737310at2"/>
<name>A0A433X6A0_9BACL</name>
<dbReference type="Pfam" id="PF12787">
    <property type="entry name" value="EcsC"/>
    <property type="match status" value="1"/>
</dbReference>
<reference evidence="1 2" key="1">
    <citation type="submission" date="2018-12" db="EMBL/GenBank/DDBJ databases">
        <authorList>
            <person name="Sun L."/>
            <person name="Chen Z."/>
        </authorList>
    </citation>
    <scope>NUCLEOTIDE SEQUENCE [LARGE SCALE GENOMIC DNA]</scope>
    <source>
        <strain evidence="1 2">3-5-3</strain>
    </source>
</reference>
<sequence>MSNPMPIGPNSETQEELRVMLKEIESWEKSQKDLWFWEKIGRLPFMLLDRLTPKFIQKKLGQAMDEIGGFVQTGGQYLISESAVLSKLRSEAVRRAGDGASHVEIEDPLTLESARHLPITVMDKTSDELVQSRAAFATAQGATTGFGGLFTLAIDIPAILGLSLKTIQEIAITYGYDPKEKLERIFVIKCLQFASADIVGKKAVLEDLADFGNENRQRESLSQLQGWREVIASYRDNFGWKKLFQLVPVAGALFGAIINRGTLQDVAEAATMLYRKRRILERLRELEA</sequence>
<dbReference type="EMBL" id="RZNX01000006">
    <property type="protein sequence ID" value="RUT29656.1"/>
    <property type="molecule type" value="Genomic_DNA"/>
</dbReference>
<keyword evidence="2" id="KW-1185">Reference proteome</keyword>
<comment type="caution">
    <text evidence="1">The sequence shown here is derived from an EMBL/GenBank/DDBJ whole genome shotgun (WGS) entry which is preliminary data.</text>
</comment>
<dbReference type="AlphaFoldDB" id="A0A433X6A0"/>
<evidence type="ECO:0000313" key="2">
    <source>
        <dbReference type="Proteomes" id="UP000272464"/>
    </source>
</evidence>
<proteinExistence type="predicted"/>
<dbReference type="InterPro" id="IPR024787">
    <property type="entry name" value="EcsC"/>
</dbReference>
<protein>
    <submittedName>
        <fullName evidence="1">EcsC family protein</fullName>
    </submittedName>
</protein>
<dbReference type="PANTHER" id="PTHR41260:SF1">
    <property type="entry name" value="PROTEIN ECSC"/>
    <property type="match status" value="1"/>
</dbReference>
<accession>A0A433X6A0</accession>
<organism evidence="1 2">
    <name type="scientific">Paenibacillus zeisoli</name>
    <dbReference type="NCBI Taxonomy" id="2496267"/>
    <lineage>
        <taxon>Bacteria</taxon>
        <taxon>Bacillati</taxon>
        <taxon>Bacillota</taxon>
        <taxon>Bacilli</taxon>
        <taxon>Bacillales</taxon>
        <taxon>Paenibacillaceae</taxon>
        <taxon>Paenibacillus</taxon>
    </lineage>
</organism>
<evidence type="ECO:0000313" key="1">
    <source>
        <dbReference type="EMBL" id="RUT29656.1"/>
    </source>
</evidence>
<dbReference type="PANTHER" id="PTHR41260">
    <property type="entry name" value="PROTEIN ECSC"/>
    <property type="match status" value="1"/>
</dbReference>
<dbReference type="Proteomes" id="UP000272464">
    <property type="component" value="Unassembled WGS sequence"/>
</dbReference>
<gene>
    <name evidence="1" type="ORF">EJP77_14920</name>
</gene>